<evidence type="ECO:0000256" key="2">
    <source>
        <dbReference type="ARBA" id="ARBA00009236"/>
    </source>
</evidence>
<dbReference type="PIRSF" id="PIRSF000524">
    <property type="entry name" value="SPT"/>
    <property type="match status" value="1"/>
</dbReference>
<comment type="similarity">
    <text evidence="2">Belongs to the class-V pyridoxal-phosphate-dependent aminotransferase family.</text>
</comment>
<evidence type="ECO:0000313" key="5">
    <source>
        <dbReference type="EMBL" id="MCQ1529078.1"/>
    </source>
</evidence>
<accession>A0ABT1NCT8</accession>
<dbReference type="RefSeq" id="WP_255226595.1">
    <property type="nucleotide sequence ID" value="NZ_JAJEKE010000003.1"/>
</dbReference>
<dbReference type="PANTHER" id="PTHR21152:SF40">
    <property type="entry name" value="ALANINE--GLYOXYLATE AMINOTRANSFERASE"/>
    <property type="match status" value="1"/>
</dbReference>
<gene>
    <name evidence="5" type="ORF">LJD61_05890</name>
</gene>
<keyword evidence="6" id="KW-1185">Reference proteome</keyword>
<sequence>MKKEYKQLAPDYRLLLGPGPVEVSPRVLNAMSKPLYGHLDHKFLDIANETMELLRYAFQTENRMTLPMSGTGSAGMETVMVNLLEPGDSAIVCVSGVFGQRLRDMAGRCGAKVISVEAPWGEIIDPEKVREAFKNNSNIKLVAIVHAETSTGVKQPLEEISRIAKENDALLVVDAVTSLGGTDLKIDEWGIDACYSGTQKALSCPPGLSPVTFGKKAIEALNNRKTKVNSWYLDLSMIQNYWGQERTYHHTAPINMIYGLREALLMVYEEGLEERFKRHQLNSDAFVAGVEAMGLKMVVKNKEHRLPTLNAVSIPEGVEDAAVRKYLLEKYGIEIGGGLGDFKGKAWRVGLMGESSSRNNVILLLGALGDAFMAQGHRADVGAAITAALNVYQKTSR</sequence>
<protein>
    <submittedName>
        <fullName evidence="5">Alanine--glyoxylate aminotransferase family protein</fullName>
    </submittedName>
</protein>
<evidence type="ECO:0000259" key="4">
    <source>
        <dbReference type="Pfam" id="PF00266"/>
    </source>
</evidence>
<dbReference type="InterPro" id="IPR000192">
    <property type="entry name" value="Aminotrans_V_dom"/>
</dbReference>
<organism evidence="5 6">
    <name type="scientific">Lutispora saccharofermentans</name>
    <dbReference type="NCBI Taxonomy" id="3024236"/>
    <lineage>
        <taxon>Bacteria</taxon>
        <taxon>Bacillati</taxon>
        <taxon>Bacillota</taxon>
        <taxon>Clostridia</taxon>
        <taxon>Lutisporales</taxon>
        <taxon>Lutisporaceae</taxon>
        <taxon>Lutispora</taxon>
    </lineage>
</organism>
<dbReference type="PANTHER" id="PTHR21152">
    <property type="entry name" value="AMINOTRANSFERASE CLASS V"/>
    <property type="match status" value="1"/>
</dbReference>
<keyword evidence="5" id="KW-0808">Transferase</keyword>
<proteinExistence type="inferred from homology"/>
<feature type="domain" description="Aminotransferase class V" evidence="4">
    <location>
        <begin position="37"/>
        <end position="338"/>
    </location>
</feature>
<dbReference type="InterPro" id="IPR015424">
    <property type="entry name" value="PyrdxlP-dep_Trfase"/>
</dbReference>
<evidence type="ECO:0000313" key="6">
    <source>
        <dbReference type="Proteomes" id="UP001651880"/>
    </source>
</evidence>
<dbReference type="Proteomes" id="UP001651880">
    <property type="component" value="Unassembled WGS sequence"/>
</dbReference>
<dbReference type="Gene3D" id="3.40.640.10">
    <property type="entry name" value="Type I PLP-dependent aspartate aminotransferase-like (Major domain)"/>
    <property type="match status" value="1"/>
</dbReference>
<dbReference type="GO" id="GO:0008483">
    <property type="term" value="F:transaminase activity"/>
    <property type="evidence" value="ECO:0007669"/>
    <property type="project" value="UniProtKB-KW"/>
</dbReference>
<reference evidence="5 6" key="1">
    <citation type="submission" date="2021-10" db="EMBL/GenBank/DDBJ databases">
        <title>Lutispora strain m25 sp. nov., a thermophilic, non-spore-forming bacterium isolated from a lab-scale methanogenic bioreactor digesting anaerobic sludge.</title>
        <authorList>
            <person name="El Houari A."/>
            <person name="Mcdonald J."/>
        </authorList>
    </citation>
    <scope>NUCLEOTIDE SEQUENCE [LARGE SCALE GENOMIC DNA]</scope>
    <source>
        <strain evidence="6">m25</strain>
    </source>
</reference>
<keyword evidence="3" id="KW-0663">Pyridoxal phosphate</keyword>
<evidence type="ECO:0000256" key="3">
    <source>
        <dbReference type="ARBA" id="ARBA00022898"/>
    </source>
</evidence>
<dbReference type="InterPro" id="IPR024169">
    <property type="entry name" value="SP_NH2Trfase/AEP_transaminase"/>
</dbReference>
<dbReference type="InterPro" id="IPR015421">
    <property type="entry name" value="PyrdxlP-dep_Trfase_major"/>
</dbReference>
<dbReference type="CDD" id="cd06451">
    <property type="entry name" value="AGAT_like"/>
    <property type="match status" value="1"/>
</dbReference>
<dbReference type="Pfam" id="PF00266">
    <property type="entry name" value="Aminotran_5"/>
    <property type="match status" value="1"/>
</dbReference>
<keyword evidence="5" id="KW-0032">Aminotransferase</keyword>
<dbReference type="Gene3D" id="3.90.1150.10">
    <property type="entry name" value="Aspartate Aminotransferase, domain 1"/>
    <property type="match status" value="1"/>
</dbReference>
<evidence type="ECO:0000256" key="1">
    <source>
        <dbReference type="ARBA" id="ARBA00001933"/>
    </source>
</evidence>
<dbReference type="EMBL" id="JAJEKE010000003">
    <property type="protein sequence ID" value="MCQ1529078.1"/>
    <property type="molecule type" value="Genomic_DNA"/>
</dbReference>
<name>A0ABT1NCT8_9FIRM</name>
<dbReference type="InterPro" id="IPR015422">
    <property type="entry name" value="PyrdxlP-dep_Trfase_small"/>
</dbReference>
<dbReference type="SUPFAM" id="SSF53383">
    <property type="entry name" value="PLP-dependent transferases"/>
    <property type="match status" value="1"/>
</dbReference>
<comment type="cofactor">
    <cofactor evidence="1">
        <name>pyridoxal 5'-phosphate</name>
        <dbReference type="ChEBI" id="CHEBI:597326"/>
    </cofactor>
</comment>
<comment type="caution">
    <text evidence="5">The sequence shown here is derived from an EMBL/GenBank/DDBJ whole genome shotgun (WGS) entry which is preliminary data.</text>
</comment>